<dbReference type="GO" id="GO:0061133">
    <property type="term" value="F:endopeptidase activator activity"/>
    <property type="evidence" value="ECO:0007669"/>
    <property type="project" value="TreeGrafter"/>
</dbReference>
<dbReference type="InterPro" id="IPR006773">
    <property type="entry name" value="Rpn13/ADRM1"/>
</dbReference>
<dbReference type="InterPro" id="IPR044868">
    <property type="entry name" value="Rpn13/ADRM1_Pru"/>
</dbReference>
<evidence type="ECO:0000259" key="8">
    <source>
        <dbReference type="PROSITE" id="PS51917"/>
    </source>
</evidence>
<dbReference type="GO" id="GO:0005634">
    <property type="term" value="C:nucleus"/>
    <property type="evidence" value="ECO:0007669"/>
    <property type="project" value="UniProtKB-SubCell"/>
</dbReference>
<comment type="caution">
    <text evidence="9">The sequence shown here is derived from an EMBL/GenBank/DDBJ whole genome shotgun (WGS) entry which is preliminary data.</text>
</comment>
<feature type="domain" description="DEUBAD" evidence="7">
    <location>
        <begin position="277"/>
        <end position="389"/>
    </location>
</feature>
<dbReference type="GO" id="GO:0005737">
    <property type="term" value="C:cytoplasm"/>
    <property type="evidence" value="ECO:0007669"/>
    <property type="project" value="UniProtKB-SubCell"/>
</dbReference>
<dbReference type="STRING" id="1097556.R4XIN6"/>
<dbReference type="Gene3D" id="1.10.2020.20">
    <property type="match status" value="1"/>
</dbReference>
<dbReference type="EMBL" id="CAHR02000131">
    <property type="protein sequence ID" value="CCG83233.1"/>
    <property type="molecule type" value="Genomic_DNA"/>
</dbReference>
<protein>
    <submittedName>
        <fullName evidence="9">ADRM1</fullName>
    </submittedName>
</protein>
<feature type="domain" description="Pru" evidence="8">
    <location>
        <begin position="12"/>
        <end position="126"/>
    </location>
</feature>
<dbReference type="AlphaFoldDB" id="R4XIN6"/>
<dbReference type="Gene3D" id="2.30.29.70">
    <property type="entry name" value="Proteasomal ubiquitin receptor Rpn13/ADRM1"/>
    <property type="match status" value="1"/>
</dbReference>
<dbReference type="GO" id="GO:0008541">
    <property type="term" value="C:proteasome regulatory particle, lid subcomplex"/>
    <property type="evidence" value="ECO:0007669"/>
    <property type="project" value="TreeGrafter"/>
</dbReference>
<dbReference type="GO" id="GO:0070628">
    <property type="term" value="F:proteasome binding"/>
    <property type="evidence" value="ECO:0007669"/>
    <property type="project" value="TreeGrafter"/>
</dbReference>
<dbReference type="InterPro" id="IPR038633">
    <property type="entry name" value="Rpn13/ADRM1_Pru_sf"/>
</dbReference>
<gene>
    <name evidence="9" type="ORF">TAPDE_003403</name>
</gene>
<dbReference type="PROSITE" id="PS51916">
    <property type="entry name" value="DEUBAD"/>
    <property type="match status" value="1"/>
</dbReference>
<dbReference type="OrthoDB" id="340431at2759"/>
<accession>R4XIN6</accession>
<dbReference type="PANTHER" id="PTHR12225:SF0">
    <property type="entry name" value="PROTEASOMAL UBIQUITIN RECEPTOR ADRM1"/>
    <property type="match status" value="1"/>
</dbReference>
<proteinExistence type="predicted"/>
<dbReference type="InterPro" id="IPR044867">
    <property type="entry name" value="DEUBAD_dom"/>
</dbReference>
<dbReference type="eggNOG" id="KOG3037">
    <property type="taxonomic scope" value="Eukaryota"/>
</dbReference>
<dbReference type="FunFam" id="2.30.29.70:FF:000001">
    <property type="entry name" value="Proteasomal ubiquitin receptor ADRM1"/>
    <property type="match status" value="1"/>
</dbReference>
<dbReference type="PANTHER" id="PTHR12225">
    <property type="entry name" value="ADHESION REGULATING MOLECULE 1 110 KDA CELL MEMBRANE GLYCOPROTEIN"/>
    <property type="match status" value="1"/>
</dbReference>
<dbReference type="CDD" id="cd13314">
    <property type="entry name" value="PH_Rpn13"/>
    <property type="match status" value="1"/>
</dbReference>
<evidence type="ECO:0000256" key="4">
    <source>
        <dbReference type="ARBA" id="ARBA00022942"/>
    </source>
</evidence>
<feature type="region of interest" description="Disordered" evidence="6">
    <location>
        <begin position="220"/>
        <end position="263"/>
    </location>
</feature>
<evidence type="ECO:0000259" key="7">
    <source>
        <dbReference type="PROSITE" id="PS51916"/>
    </source>
</evidence>
<evidence type="ECO:0000256" key="2">
    <source>
        <dbReference type="ARBA" id="ARBA00004496"/>
    </source>
</evidence>
<evidence type="ECO:0000256" key="1">
    <source>
        <dbReference type="ARBA" id="ARBA00004123"/>
    </source>
</evidence>
<keyword evidence="5" id="KW-0539">Nucleus</keyword>
<evidence type="ECO:0000313" key="10">
    <source>
        <dbReference type="Proteomes" id="UP000013776"/>
    </source>
</evidence>
<comment type="subcellular location">
    <subcellularLocation>
        <location evidence="2">Cytoplasm</location>
    </subcellularLocation>
    <subcellularLocation>
        <location evidence="1">Nucleus</location>
    </subcellularLocation>
</comment>
<dbReference type="Proteomes" id="UP000013776">
    <property type="component" value="Unassembled WGS sequence"/>
</dbReference>
<keyword evidence="4" id="KW-0647">Proteasome</keyword>
<evidence type="ECO:0000256" key="5">
    <source>
        <dbReference type="ARBA" id="ARBA00023242"/>
    </source>
</evidence>
<organism evidence="9 10">
    <name type="scientific">Taphrina deformans (strain PYCC 5710 / ATCC 11124 / CBS 356.35 / IMI 108563 / JCM 9778 / NBRC 8474)</name>
    <name type="common">Peach leaf curl fungus</name>
    <name type="synonym">Lalaria deformans</name>
    <dbReference type="NCBI Taxonomy" id="1097556"/>
    <lineage>
        <taxon>Eukaryota</taxon>
        <taxon>Fungi</taxon>
        <taxon>Dikarya</taxon>
        <taxon>Ascomycota</taxon>
        <taxon>Taphrinomycotina</taxon>
        <taxon>Taphrinomycetes</taxon>
        <taxon>Taphrinales</taxon>
        <taxon>Taphrinaceae</taxon>
        <taxon>Taphrina</taxon>
    </lineage>
</organism>
<feature type="compositionally biased region" description="Polar residues" evidence="6">
    <location>
        <begin position="241"/>
        <end position="250"/>
    </location>
</feature>
<dbReference type="InterPro" id="IPR032368">
    <property type="entry name" value="RPN13_DEUBAD"/>
</dbReference>
<evidence type="ECO:0000256" key="6">
    <source>
        <dbReference type="SAM" id="MobiDB-lite"/>
    </source>
</evidence>
<evidence type="ECO:0000313" key="9">
    <source>
        <dbReference type="EMBL" id="CCG83233.1"/>
    </source>
</evidence>
<sequence>MFAPLQNGRPVVPKVGLHSFKAGKLTRVEGTKKVKPESRKGLIYLQEVDELLHFYWKDRSTGVVEDDLIIFPEEAELIKVEQSPSGRVFALKFSSSSQIMFYWMQEKDSSNDEADVKRVNELIADPKAVAPQNNRGASALEGLASLAGLSSQAPGDALGGLDLSAAAQSMGLSQDQLMQILGSEDLSQLMTSAPGQALFNAGSNNTADADVAGEAMDVTEAGDTNEQVARDIPEPDVPSGESMSSASQTARIPHINDEQTTASDSLRDILARIQVPPQETTQSESIDLQDVLTPDLILPLLANEDTRKSLFPHLPSSLISDPPTESEVRTIMTSVQWRQALSALSYALNHGGEPVIRSLGLDTSNLQGNSGVEAFLRAVKKALDQEGNETNEDVMEE</sequence>
<name>R4XIN6_TAPDE</name>
<reference evidence="9 10" key="1">
    <citation type="journal article" date="2013" name="MBio">
        <title>Genome sequencing of the plant pathogen Taphrina deformans, the causal agent of peach leaf curl.</title>
        <authorList>
            <person name="Cisse O.H."/>
            <person name="Almeida J.M.G.C.F."/>
            <person name="Fonseca A."/>
            <person name="Kumar A.A."/>
            <person name="Salojaervi J."/>
            <person name="Overmyer K."/>
            <person name="Hauser P.M."/>
            <person name="Pagni M."/>
        </authorList>
    </citation>
    <scope>NUCLEOTIDE SEQUENCE [LARGE SCALE GENOMIC DNA]</scope>
    <source>
        <strain evidence="10">PYCC 5710 / ATCC 11124 / CBS 356.35 / IMI 108563 / JCM 9778 / NBRC 8474</strain>
    </source>
</reference>
<dbReference type="Pfam" id="PF04683">
    <property type="entry name" value="Rpn13_ADRM1_Pru"/>
    <property type="match status" value="1"/>
</dbReference>
<dbReference type="VEuPathDB" id="FungiDB:TAPDE_003403"/>
<dbReference type="InterPro" id="IPR038108">
    <property type="entry name" value="RPN13_DEUBAD_sf"/>
</dbReference>
<keyword evidence="10" id="KW-1185">Reference proteome</keyword>
<keyword evidence="3" id="KW-0963">Cytoplasm</keyword>
<dbReference type="PROSITE" id="PS51917">
    <property type="entry name" value="PRU"/>
    <property type="match status" value="1"/>
</dbReference>
<evidence type="ECO:0000256" key="3">
    <source>
        <dbReference type="ARBA" id="ARBA00022490"/>
    </source>
</evidence>
<dbReference type="Pfam" id="PF16550">
    <property type="entry name" value="RPN13_C"/>
    <property type="match status" value="1"/>
</dbReference>